<dbReference type="EMBL" id="QMAP01000004">
    <property type="protein sequence ID" value="RXI49445.1"/>
    <property type="molecule type" value="Genomic_DNA"/>
</dbReference>
<dbReference type="Proteomes" id="UP000290921">
    <property type="component" value="Unassembled WGS sequence"/>
</dbReference>
<dbReference type="RefSeq" id="WP_035109602.1">
    <property type="nucleotide sequence ID" value="NZ_AP026806.1"/>
</dbReference>
<organism evidence="2 3">
    <name type="scientific">Clostridium tetani</name>
    <dbReference type="NCBI Taxonomy" id="1513"/>
    <lineage>
        <taxon>Bacteria</taxon>
        <taxon>Bacillati</taxon>
        <taxon>Bacillota</taxon>
        <taxon>Clostridia</taxon>
        <taxon>Eubacteriales</taxon>
        <taxon>Clostridiaceae</taxon>
        <taxon>Clostridium</taxon>
    </lineage>
</organism>
<sequence>MFKKHNLIEINNEDILLTSFYKMDTFKKVINLRNSIKDQCIYRAFKDKKLCVDLKNKNIHFLIKGKKVFIKMITVPKVHKKHLKDIIKGELDFYFENIENLVYCYNVFKEEKDTLEIVVFCSNLKELDMFNNLKEKNNIEGIWFLQFCFLEYFYESIKEENFILASIYEKDLYLLACKNKKLVHNHVVNNYENNFKEELNKFLYKCKELEKEEYKVLYLINFEDMEFVKEMEKRYKIIKLGPLGRHELIKKFS</sequence>
<reference evidence="1 4" key="2">
    <citation type="submission" date="2022-09" db="EMBL/GenBank/DDBJ databases">
        <title>complete genome sequences of Clostridium tetani str. KHSU-234311-028 isolated from soil.</title>
        <authorList>
            <person name="Sekizuka T."/>
            <person name="Shitada C."/>
            <person name="Takahashi M."/>
            <person name="Kuroda M."/>
        </authorList>
    </citation>
    <scope>NUCLEOTIDE SEQUENCE [LARGE SCALE GENOMIC DNA]</scope>
    <source>
        <strain evidence="1 4">KHSU-234311-028</strain>
    </source>
</reference>
<protein>
    <submittedName>
        <fullName evidence="2">Uncharacterized protein</fullName>
    </submittedName>
</protein>
<dbReference type="AlphaFoldDB" id="A0A4Q0VDH6"/>
<name>A0A4Q0VDH6_CLOTA</name>
<reference evidence="2 3" key="1">
    <citation type="submission" date="2018-06" db="EMBL/GenBank/DDBJ databases">
        <title>Genome conservation of Clostridium tetani.</title>
        <authorList>
            <person name="Bruggemann H."/>
            <person name="Popoff M.R."/>
        </authorList>
    </citation>
    <scope>NUCLEOTIDE SEQUENCE [LARGE SCALE GENOMIC DNA]</scope>
    <source>
        <strain evidence="2 3">2017.061</strain>
    </source>
</reference>
<dbReference type="Proteomes" id="UP001321763">
    <property type="component" value="Chromosome"/>
</dbReference>
<evidence type="ECO:0000313" key="1">
    <source>
        <dbReference type="EMBL" id="BDR81306.1"/>
    </source>
</evidence>
<evidence type="ECO:0000313" key="2">
    <source>
        <dbReference type="EMBL" id="RXI49445.1"/>
    </source>
</evidence>
<dbReference type="EMBL" id="AP026818">
    <property type="protein sequence ID" value="BDR81306.1"/>
    <property type="molecule type" value="Genomic_DNA"/>
</dbReference>
<evidence type="ECO:0000313" key="3">
    <source>
        <dbReference type="Proteomes" id="UP000290921"/>
    </source>
</evidence>
<proteinExistence type="predicted"/>
<gene>
    <name evidence="2" type="ORF">DP130_05160</name>
    <name evidence="1" type="ORF">K234311028_15520</name>
</gene>
<evidence type="ECO:0000313" key="4">
    <source>
        <dbReference type="Proteomes" id="UP001321763"/>
    </source>
</evidence>
<accession>A0A4Q0VDH6</accession>